<accession>A0A1E3W6M5</accession>
<dbReference type="OrthoDB" id="9805698at2"/>
<dbReference type="GO" id="GO:0016779">
    <property type="term" value="F:nucleotidyltransferase activity"/>
    <property type="evidence" value="ECO:0007669"/>
    <property type="project" value="UniProtKB-KW"/>
</dbReference>
<name>A0A1E3W6M5_9HYPH</name>
<dbReference type="GO" id="GO:0008033">
    <property type="term" value="P:tRNA processing"/>
    <property type="evidence" value="ECO:0007669"/>
    <property type="project" value="UniProtKB-KW"/>
</dbReference>
<keyword evidence="5" id="KW-0479">Metal-binding</keyword>
<dbReference type="SUPFAM" id="SSF81891">
    <property type="entry name" value="Poly A polymerase C-terminal region-like"/>
    <property type="match status" value="1"/>
</dbReference>
<keyword evidence="12" id="KW-1185">Reference proteome</keyword>
<dbReference type="GO" id="GO:0000049">
    <property type="term" value="F:tRNA binding"/>
    <property type="evidence" value="ECO:0007669"/>
    <property type="project" value="TreeGrafter"/>
</dbReference>
<keyword evidence="7" id="KW-0460">Magnesium</keyword>
<evidence type="ECO:0000256" key="2">
    <source>
        <dbReference type="ARBA" id="ARBA00022679"/>
    </source>
</evidence>
<dbReference type="CDD" id="cd05398">
    <property type="entry name" value="NT_ClassII-CCAase"/>
    <property type="match status" value="1"/>
</dbReference>
<evidence type="ECO:0000256" key="7">
    <source>
        <dbReference type="ARBA" id="ARBA00022842"/>
    </source>
</evidence>
<evidence type="ECO:0000256" key="5">
    <source>
        <dbReference type="ARBA" id="ARBA00022723"/>
    </source>
</evidence>
<evidence type="ECO:0008006" key="13">
    <source>
        <dbReference type="Google" id="ProtNLM"/>
    </source>
</evidence>
<dbReference type="PANTHER" id="PTHR46173">
    <property type="entry name" value="CCA TRNA NUCLEOTIDYLTRANSFERASE 1, MITOCHONDRIAL"/>
    <property type="match status" value="1"/>
</dbReference>
<protein>
    <recommendedName>
        <fullName evidence="13">Poly A polymerase head domain-containing protein</fullName>
    </recommendedName>
</protein>
<comment type="similarity">
    <text evidence="8">Belongs to the tRNA nucleotidyltransferase/poly(A) polymerase family.</text>
</comment>
<keyword evidence="2 8" id="KW-0808">Transferase</keyword>
<dbReference type="RefSeq" id="WP_069440815.1">
    <property type="nucleotide sequence ID" value="NZ_LPWF01000007.1"/>
</dbReference>
<dbReference type="Pfam" id="PF01743">
    <property type="entry name" value="PolyA_pol"/>
    <property type="match status" value="1"/>
</dbReference>
<comment type="cofactor">
    <cofactor evidence="1">
        <name>Mg(2+)</name>
        <dbReference type="ChEBI" id="CHEBI:18420"/>
    </cofactor>
</comment>
<keyword evidence="6" id="KW-0547">Nucleotide-binding</keyword>
<evidence type="ECO:0000259" key="9">
    <source>
        <dbReference type="Pfam" id="PF01743"/>
    </source>
</evidence>
<dbReference type="SUPFAM" id="SSF81301">
    <property type="entry name" value="Nucleotidyltransferase"/>
    <property type="match status" value="1"/>
</dbReference>
<dbReference type="GO" id="GO:0046872">
    <property type="term" value="F:metal ion binding"/>
    <property type="evidence" value="ECO:0007669"/>
    <property type="project" value="UniProtKB-KW"/>
</dbReference>
<dbReference type="Pfam" id="PF12627">
    <property type="entry name" value="PolyA_pol_RNAbd"/>
    <property type="match status" value="1"/>
</dbReference>
<evidence type="ECO:0000256" key="3">
    <source>
        <dbReference type="ARBA" id="ARBA00022694"/>
    </source>
</evidence>
<evidence type="ECO:0000256" key="8">
    <source>
        <dbReference type="RuleBase" id="RU003953"/>
    </source>
</evidence>
<dbReference type="EMBL" id="LPWF01000007">
    <property type="protein sequence ID" value="ODS01441.1"/>
    <property type="molecule type" value="Genomic_DNA"/>
</dbReference>
<dbReference type="InterPro" id="IPR050264">
    <property type="entry name" value="Bact_CCA-adding_enz_type3_sf"/>
</dbReference>
<evidence type="ECO:0000313" key="12">
    <source>
        <dbReference type="Proteomes" id="UP000094472"/>
    </source>
</evidence>
<dbReference type="InterPro" id="IPR032828">
    <property type="entry name" value="PolyA_RNA-bd"/>
</dbReference>
<dbReference type="Gene3D" id="3.30.460.10">
    <property type="entry name" value="Beta Polymerase, domain 2"/>
    <property type="match status" value="1"/>
</dbReference>
<comment type="caution">
    <text evidence="11">The sequence shown here is derived from an EMBL/GenBank/DDBJ whole genome shotgun (WGS) entry which is preliminary data.</text>
</comment>
<evidence type="ECO:0000256" key="1">
    <source>
        <dbReference type="ARBA" id="ARBA00001946"/>
    </source>
</evidence>
<dbReference type="Gene3D" id="1.10.3090.10">
    <property type="entry name" value="cca-adding enzyme, domain 2"/>
    <property type="match status" value="1"/>
</dbReference>
<dbReference type="GO" id="GO:0000166">
    <property type="term" value="F:nucleotide binding"/>
    <property type="evidence" value="ECO:0007669"/>
    <property type="project" value="UniProtKB-KW"/>
</dbReference>
<evidence type="ECO:0000256" key="4">
    <source>
        <dbReference type="ARBA" id="ARBA00022695"/>
    </source>
</evidence>
<proteinExistence type="inferred from homology"/>
<evidence type="ECO:0000313" key="11">
    <source>
        <dbReference type="EMBL" id="ODS01441.1"/>
    </source>
</evidence>
<dbReference type="AlphaFoldDB" id="A0A1E3W6M5"/>
<keyword evidence="3" id="KW-0819">tRNA processing</keyword>
<evidence type="ECO:0000259" key="10">
    <source>
        <dbReference type="Pfam" id="PF12627"/>
    </source>
</evidence>
<evidence type="ECO:0000256" key="6">
    <source>
        <dbReference type="ARBA" id="ARBA00022741"/>
    </source>
</evidence>
<dbReference type="Proteomes" id="UP000094472">
    <property type="component" value="Unassembled WGS sequence"/>
</dbReference>
<organism evidence="11 12">
    <name type="scientific">Methyloceanibacter superfactus</name>
    <dbReference type="NCBI Taxonomy" id="1774969"/>
    <lineage>
        <taxon>Bacteria</taxon>
        <taxon>Pseudomonadati</taxon>
        <taxon>Pseudomonadota</taxon>
        <taxon>Alphaproteobacteria</taxon>
        <taxon>Hyphomicrobiales</taxon>
        <taxon>Hyphomicrobiaceae</taxon>
        <taxon>Methyloceanibacter</taxon>
    </lineage>
</organism>
<dbReference type="InterPro" id="IPR043519">
    <property type="entry name" value="NT_sf"/>
</dbReference>
<reference evidence="11 12" key="1">
    <citation type="journal article" date="2016" name="Environ. Microbiol.">
        <title>New Methyloceanibacter diversity from North Sea sediments includes methanotroph containing solely the soluble methane monooxygenase.</title>
        <authorList>
            <person name="Vekeman B."/>
            <person name="Kerckhof F.M."/>
            <person name="Cremers G."/>
            <person name="de Vos P."/>
            <person name="Vandamme P."/>
            <person name="Boon N."/>
            <person name="Op den Camp H.J."/>
            <person name="Heylen K."/>
        </authorList>
    </citation>
    <scope>NUCLEOTIDE SEQUENCE [LARGE SCALE GENOMIC DNA]</scope>
    <source>
        <strain evidence="11 12">R-67175</strain>
    </source>
</reference>
<sequence length="417" mass="45029">MAEQDPPRIHAPKSLHGAGWLNRPETRAVFGALSGDGAETRAVGGAVRDALLGLEVTDVDFATTRCRRKLWRGRAAPVSRRSPPALRHGTVTVVADGTAFEVTTLRRDVETFGRHATVAFTQDWAEDAQRRDFTLNALYAEADGTLYDPLHGYEDLAAGRVRFIGDARARIEEDYLRILRFFRFNAYYGRGPLDEGGLAACVRARAGLAQLSAERIWAELKRILIAPRAEAGIAALFDYGLLSDVLGGAPRLGRLARMIAIEAAQGREASAPLRLAALCVFVAEDAPRLAARFKLSNADQALLALGASETFDRALPEEGATKRLLYRLGAVAYAAKLVLAWSASGAAADDADWARALTLPERWQAPSFPLRGSDIMALGIEGPAIGETLRGLETDWIDGGFAEEREALLAKAKILAG</sequence>
<keyword evidence="8" id="KW-0694">RNA-binding</keyword>
<keyword evidence="4" id="KW-0548">Nucleotidyltransferase</keyword>
<dbReference type="PANTHER" id="PTHR46173:SF1">
    <property type="entry name" value="CCA TRNA NUCLEOTIDYLTRANSFERASE 1, MITOCHONDRIAL"/>
    <property type="match status" value="1"/>
</dbReference>
<dbReference type="InterPro" id="IPR002646">
    <property type="entry name" value="PolA_pol_head_dom"/>
</dbReference>
<gene>
    <name evidence="11" type="ORF">AUC69_06775</name>
</gene>
<feature type="domain" description="tRNA nucleotidyltransferase/poly(A) polymerase RNA and SrmB- binding" evidence="10">
    <location>
        <begin position="199"/>
        <end position="245"/>
    </location>
</feature>
<feature type="domain" description="Poly A polymerase head" evidence="9">
    <location>
        <begin position="41"/>
        <end position="162"/>
    </location>
</feature>
<dbReference type="STRING" id="1774969.AUC69_06775"/>